<keyword evidence="1" id="KW-1133">Transmembrane helix</keyword>
<gene>
    <name evidence="2" type="ORF">BpHYR1_003206</name>
</gene>
<accession>A0A3M7QAA3</accession>
<evidence type="ECO:0000313" key="3">
    <source>
        <dbReference type="Proteomes" id="UP000276133"/>
    </source>
</evidence>
<keyword evidence="3" id="KW-1185">Reference proteome</keyword>
<dbReference type="Proteomes" id="UP000276133">
    <property type="component" value="Unassembled WGS sequence"/>
</dbReference>
<reference evidence="2 3" key="1">
    <citation type="journal article" date="2018" name="Sci. Rep.">
        <title>Genomic signatures of local adaptation to the degree of environmental predictability in rotifers.</title>
        <authorList>
            <person name="Franch-Gras L."/>
            <person name="Hahn C."/>
            <person name="Garcia-Roger E.M."/>
            <person name="Carmona M.J."/>
            <person name="Serra M."/>
            <person name="Gomez A."/>
        </authorList>
    </citation>
    <scope>NUCLEOTIDE SEQUENCE [LARGE SCALE GENOMIC DNA]</scope>
    <source>
        <strain evidence="2">HYR1</strain>
    </source>
</reference>
<sequence length="108" mass="13067">MKYGNVNLFYKDYNIVHICTNEYELCNKLQSLINYFLMVCFLQKIAVFLLSLEFLFDENSIFYIKYIKIQLSLFKMIFRRNFVTFLSLISLFYVNSLMYLLTHSDMSL</sequence>
<proteinExistence type="predicted"/>
<dbReference type="AlphaFoldDB" id="A0A3M7QAA3"/>
<evidence type="ECO:0000256" key="1">
    <source>
        <dbReference type="SAM" id="Phobius"/>
    </source>
</evidence>
<dbReference type="EMBL" id="REGN01006832">
    <property type="protein sequence ID" value="RNA08169.1"/>
    <property type="molecule type" value="Genomic_DNA"/>
</dbReference>
<comment type="caution">
    <text evidence="2">The sequence shown here is derived from an EMBL/GenBank/DDBJ whole genome shotgun (WGS) entry which is preliminary data.</text>
</comment>
<feature type="transmembrane region" description="Helical" evidence="1">
    <location>
        <begin position="32"/>
        <end position="56"/>
    </location>
</feature>
<protein>
    <submittedName>
        <fullName evidence="2">Uncharacterized protein</fullName>
    </submittedName>
</protein>
<feature type="transmembrane region" description="Helical" evidence="1">
    <location>
        <begin position="77"/>
        <end position="101"/>
    </location>
</feature>
<keyword evidence="1" id="KW-0812">Transmembrane</keyword>
<keyword evidence="1" id="KW-0472">Membrane</keyword>
<name>A0A3M7QAA3_BRAPC</name>
<organism evidence="2 3">
    <name type="scientific">Brachionus plicatilis</name>
    <name type="common">Marine rotifer</name>
    <name type="synonym">Brachionus muelleri</name>
    <dbReference type="NCBI Taxonomy" id="10195"/>
    <lineage>
        <taxon>Eukaryota</taxon>
        <taxon>Metazoa</taxon>
        <taxon>Spiralia</taxon>
        <taxon>Gnathifera</taxon>
        <taxon>Rotifera</taxon>
        <taxon>Eurotatoria</taxon>
        <taxon>Monogononta</taxon>
        <taxon>Pseudotrocha</taxon>
        <taxon>Ploima</taxon>
        <taxon>Brachionidae</taxon>
        <taxon>Brachionus</taxon>
    </lineage>
</organism>
<evidence type="ECO:0000313" key="2">
    <source>
        <dbReference type="EMBL" id="RNA08169.1"/>
    </source>
</evidence>